<sequence length="497" mass="56609">MAELSVMDRINMILSDPEKATMTLAQIVSEEIREFKASPEYAIMLEAESYYRNRSDVQRKTVDVANRSNTKIEHPILKKLVDQKANYLLSKPWTVDTKNSAYGEALTKVFDQTFRRKIKSLGKGAIKSGIAWIQPYFRDGKLAFMRIPSTELVPLWRDAERTELDAFIRFYDQAIYIGTRKHIITHAEFWWPGGVKWFKTDAFAGTGAGNFYVDKEHGDEASDYTEPHFVVDDKPYNWEECPIAWLKYNEEELPLCYYIKDLIDDINWQTSVTSDVLRDVAKFIYILRNYGGQDLAEFLKDLKEHMAIKVTSDGGVDKLQADLNIDAVMAFLDKQRRDLFDFAAAVDTKDPDLGNASGTAINFRYMDLDADCDSLGTELKDTFRRLKLFIDVYFQITGQGDFTNEEFDIVFNMDLPVNETDIINNAVNSNGLLSKRTILQNHPWVTDVDEELARIDEEKKAAMEEYGDGLFNHAMGADDSQEGGDSAGLNGGDGNDE</sequence>
<dbReference type="Pfam" id="PF05133">
    <property type="entry name" value="SPP1_portal"/>
    <property type="match status" value="1"/>
</dbReference>
<evidence type="ECO:0000256" key="1">
    <source>
        <dbReference type="SAM" id="MobiDB-lite"/>
    </source>
</evidence>
<feature type="region of interest" description="Disordered" evidence="1">
    <location>
        <begin position="471"/>
        <end position="497"/>
    </location>
</feature>
<dbReference type="EMBL" id="JBBFGL010000005">
    <property type="protein sequence ID" value="MEJ5195797.1"/>
    <property type="molecule type" value="Genomic_DNA"/>
</dbReference>
<gene>
    <name evidence="2" type="ORF">WF834_06325</name>
</gene>
<dbReference type="InterPro" id="IPR021145">
    <property type="entry name" value="Portal_protein_SPP1_Gp6-like"/>
</dbReference>
<name>A0AB35Y599_9FIRM</name>
<organism evidence="2 3">
    <name type="scientific">Faecalibacterium wellingii</name>
    <dbReference type="NCBI Taxonomy" id="2929491"/>
    <lineage>
        <taxon>Bacteria</taxon>
        <taxon>Bacillati</taxon>
        <taxon>Bacillota</taxon>
        <taxon>Clostridia</taxon>
        <taxon>Eubacteriales</taxon>
        <taxon>Oscillospiraceae</taxon>
        <taxon>Faecalibacterium</taxon>
    </lineage>
</organism>
<comment type="caution">
    <text evidence="2">The sequence shown here is derived from an EMBL/GenBank/DDBJ whole genome shotgun (WGS) entry which is preliminary data.</text>
</comment>
<feature type="compositionally biased region" description="Gly residues" evidence="1">
    <location>
        <begin position="485"/>
        <end position="497"/>
    </location>
</feature>
<dbReference type="AlphaFoldDB" id="A0AB35Y599"/>
<evidence type="ECO:0000313" key="2">
    <source>
        <dbReference type="EMBL" id="MEJ5195797.1"/>
    </source>
</evidence>
<dbReference type="RefSeq" id="WP_339395278.1">
    <property type="nucleotide sequence ID" value="NZ_JBBFGL010000005.1"/>
</dbReference>
<evidence type="ECO:0000313" key="3">
    <source>
        <dbReference type="Proteomes" id="UP001373196"/>
    </source>
</evidence>
<accession>A0AB35Y599</accession>
<dbReference type="Proteomes" id="UP001373196">
    <property type="component" value="Unassembled WGS sequence"/>
</dbReference>
<reference evidence="2" key="1">
    <citation type="submission" date="2024-03" db="EMBL/GenBank/DDBJ databases">
        <authorList>
            <person name="Plomp N."/>
            <person name="Harmsen H.J."/>
        </authorList>
    </citation>
    <scope>NUCLEOTIDE SEQUENCE</scope>
    <source>
        <strain evidence="2">HTF-128</strain>
    </source>
</reference>
<protein>
    <submittedName>
        <fullName evidence="2">Phage portal protein</fullName>
    </submittedName>
</protein>
<proteinExistence type="predicted"/>